<sequence>MRRVDLAEESGRITLMAIGMVVAVLLIGYAVVAASFVHLERKSLQSIAESAAVRAASAVNVEGYVARGPGAPYLGNDSAQRAIDEYVRRLGQSAPEGLVVTNVDVGGGDVRVTIEARATPPFLPDRLFSVDLKAHASAEFFGPPAP</sequence>
<accession>A0A1H3Z2Y6</accession>
<dbReference type="InterPro" id="IPR028087">
    <property type="entry name" value="Tad_N"/>
</dbReference>
<feature type="domain" description="Putative Flp pilus-assembly TadG-like N-terminal" evidence="2">
    <location>
        <begin position="11"/>
        <end position="58"/>
    </location>
</feature>
<keyword evidence="4" id="KW-1185">Reference proteome</keyword>
<gene>
    <name evidence="3" type="ORF">SAMN02910418_01090</name>
</gene>
<protein>
    <submittedName>
        <fullName evidence="3">Putative Flp pilus-assembly TadE/G-like</fullName>
    </submittedName>
</protein>
<dbReference type="RefSeq" id="WP_092563258.1">
    <property type="nucleotide sequence ID" value="NZ_FNQV01000005.1"/>
</dbReference>
<keyword evidence="1" id="KW-1133">Transmembrane helix</keyword>
<dbReference type="Proteomes" id="UP000199288">
    <property type="component" value="Unassembled WGS sequence"/>
</dbReference>
<keyword evidence="1" id="KW-0472">Membrane</keyword>
<name>A0A1H3Z2Y6_9ACTO</name>
<dbReference type="Pfam" id="PF13400">
    <property type="entry name" value="Tad"/>
    <property type="match status" value="1"/>
</dbReference>
<dbReference type="OrthoDB" id="9922094at2"/>
<keyword evidence="1" id="KW-0812">Transmembrane</keyword>
<evidence type="ECO:0000259" key="2">
    <source>
        <dbReference type="Pfam" id="PF13400"/>
    </source>
</evidence>
<reference evidence="4" key="1">
    <citation type="submission" date="2016-10" db="EMBL/GenBank/DDBJ databases">
        <authorList>
            <person name="Varghese N."/>
            <person name="Submissions S."/>
        </authorList>
    </citation>
    <scope>NUCLEOTIDE SEQUENCE [LARGE SCALE GENOMIC DNA]</scope>
    <source>
        <strain evidence="4">KPR-1</strain>
    </source>
</reference>
<feature type="transmembrane region" description="Helical" evidence="1">
    <location>
        <begin position="12"/>
        <end position="37"/>
    </location>
</feature>
<evidence type="ECO:0000313" key="3">
    <source>
        <dbReference type="EMBL" id="SEA18213.1"/>
    </source>
</evidence>
<dbReference type="EMBL" id="FNQV01000005">
    <property type="protein sequence ID" value="SEA18213.1"/>
    <property type="molecule type" value="Genomic_DNA"/>
</dbReference>
<evidence type="ECO:0000313" key="4">
    <source>
        <dbReference type="Proteomes" id="UP000199288"/>
    </source>
</evidence>
<dbReference type="AlphaFoldDB" id="A0A1H3Z2Y6"/>
<evidence type="ECO:0000256" key="1">
    <source>
        <dbReference type="SAM" id="Phobius"/>
    </source>
</evidence>
<organism evidence="3 4">
    <name type="scientific">Bowdeniella nasicola</name>
    <dbReference type="NCBI Taxonomy" id="208480"/>
    <lineage>
        <taxon>Bacteria</taxon>
        <taxon>Bacillati</taxon>
        <taxon>Actinomycetota</taxon>
        <taxon>Actinomycetes</taxon>
        <taxon>Actinomycetales</taxon>
        <taxon>Actinomycetaceae</taxon>
        <taxon>Bowdeniella</taxon>
    </lineage>
</organism>
<proteinExistence type="predicted"/>